<dbReference type="Proteomes" id="UP000215127">
    <property type="component" value="Chromosome 10"/>
</dbReference>
<feature type="region of interest" description="Disordered" evidence="1">
    <location>
        <begin position="430"/>
        <end position="518"/>
    </location>
</feature>
<accession>A0A1X7S4D6</accession>
<feature type="compositionally biased region" description="Low complexity" evidence="1">
    <location>
        <begin position="67"/>
        <end position="76"/>
    </location>
</feature>
<feature type="region of interest" description="Disordered" evidence="1">
    <location>
        <begin position="1"/>
        <end position="99"/>
    </location>
</feature>
<feature type="compositionally biased region" description="Polar residues" evidence="1">
    <location>
        <begin position="435"/>
        <end position="445"/>
    </location>
</feature>
<reference evidence="2 3" key="1">
    <citation type="submission" date="2016-06" db="EMBL/GenBank/DDBJ databases">
        <authorList>
            <person name="Kjaerup R.B."/>
            <person name="Dalgaard T.S."/>
            <person name="Juul-Madsen H.R."/>
        </authorList>
    </citation>
    <scope>NUCLEOTIDE SEQUENCE [LARGE SCALE GENOMIC DNA]</scope>
</reference>
<dbReference type="AlphaFoldDB" id="A0A1X7S4D6"/>
<organism evidence="2 3">
    <name type="scientific">Zymoseptoria tritici (strain ST99CH_3D7)</name>
    <dbReference type="NCBI Taxonomy" id="1276538"/>
    <lineage>
        <taxon>Eukaryota</taxon>
        <taxon>Fungi</taxon>
        <taxon>Dikarya</taxon>
        <taxon>Ascomycota</taxon>
        <taxon>Pezizomycotina</taxon>
        <taxon>Dothideomycetes</taxon>
        <taxon>Dothideomycetidae</taxon>
        <taxon>Mycosphaerellales</taxon>
        <taxon>Mycosphaerellaceae</taxon>
        <taxon>Zymoseptoria</taxon>
    </lineage>
</organism>
<gene>
    <name evidence="2" type="ORF">ZT3D7_G9689</name>
</gene>
<evidence type="ECO:0000256" key="1">
    <source>
        <dbReference type="SAM" id="MobiDB-lite"/>
    </source>
</evidence>
<evidence type="ECO:0000313" key="2">
    <source>
        <dbReference type="EMBL" id="SMQ54534.1"/>
    </source>
</evidence>
<protein>
    <submittedName>
        <fullName evidence="2">Uncharacterized protein</fullName>
    </submittedName>
</protein>
<feature type="compositionally biased region" description="Basic and acidic residues" evidence="1">
    <location>
        <begin position="469"/>
        <end position="488"/>
    </location>
</feature>
<name>A0A1X7S4D6_ZYMT9</name>
<feature type="compositionally biased region" description="Basic and acidic residues" evidence="1">
    <location>
        <begin position="40"/>
        <end position="51"/>
    </location>
</feature>
<dbReference type="EMBL" id="LT853701">
    <property type="protein sequence ID" value="SMQ54534.1"/>
    <property type="molecule type" value="Genomic_DNA"/>
</dbReference>
<keyword evidence="3" id="KW-1185">Reference proteome</keyword>
<sequence>MNSISKVMKRGYTAVFGEDTQDDSPSKQRKIAVPTSRVPTHGERAIRRSDEPPLAQQNHEGRHNSMRRTSSGTGSRDSQAVPEIAKASARQDDAPRIVPVGRGSKQNLALLMTDDLLAAWKSTCEQTRKTEAFTQQADARRDVLNSFLRHARTEIEEMRYQRYTLRDRHADLDAMLRIERREHEIMEKIDLANRRKAEDEDQIASLEWDLARESLTANMFIHYALIDRKMMVSDEDFEFELGPDPAFLETFKVPDVRERTPVDRSVERRFDGRLVYGPDPDFVPSEFVPSEAESEVDRPGEHVLEQEFRGAYHDLRRAEAKFDRRERETARCEDHAAATALDIAHLERNNRLTRELVQAEERFALAKRAAAENNLDLLASEQSSGFGPVDGDIDKPERRLSYTPHPADLVVKDPRIIAWLEDPLFCLDDPPGHQLQENVERSSGSPDDEDAEWERTSLVSPEDSYSVRADGRQRERIDRDNAHRDELRGQTLPQWEEHVRSQQDLGPEQPVPSWDEIHSRQEKAFWRKID</sequence>
<proteinExistence type="predicted"/>
<evidence type="ECO:0000313" key="3">
    <source>
        <dbReference type="Proteomes" id="UP000215127"/>
    </source>
</evidence>